<dbReference type="Gene3D" id="1.20.1740.10">
    <property type="entry name" value="Amino acid/polyamine transporter I"/>
    <property type="match status" value="1"/>
</dbReference>
<feature type="transmembrane region" description="Helical" evidence="6">
    <location>
        <begin position="228"/>
        <end position="248"/>
    </location>
</feature>
<dbReference type="Pfam" id="PF13520">
    <property type="entry name" value="AA_permease_2"/>
    <property type="match status" value="1"/>
</dbReference>
<protein>
    <submittedName>
        <fullName evidence="7">APC family permease</fullName>
    </submittedName>
</protein>
<reference evidence="8" key="1">
    <citation type="journal article" date="2019" name="Int. J. Syst. Evol. Microbiol.">
        <title>The Global Catalogue of Microorganisms (GCM) 10K type strain sequencing project: providing services to taxonomists for standard genome sequencing and annotation.</title>
        <authorList>
            <consortium name="The Broad Institute Genomics Platform"/>
            <consortium name="The Broad Institute Genome Sequencing Center for Infectious Disease"/>
            <person name="Wu L."/>
            <person name="Ma J."/>
        </authorList>
    </citation>
    <scope>NUCLEOTIDE SEQUENCE [LARGE SCALE GENOMIC DNA]</scope>
    <source>
        <strain evidence="8">JCM 17458</strain>
    </source>
</reference>
<feature type="transmembrane region" description="Helical" evidence="6">
    <location>
        <begin position="156"/>
        <end position="176"/>
    </location>
</feature>
<feature type="transmembrane region" description="Helical" evidence="6">
    <location>
        <begin position="359"/>
        <end position="385"/>
    </location>
</feature>
<dbReference type="PANTHER" id="PTHR42770:SF16">
    <property type="entry name" value="AMINO ACID PERMEASE"/>
    <property type="match status" value="1"/>
</dbReference>
<keyword evidence="8" id="KW-1185">Reference proteome</keyword>
<dbReference type="PANTHER" id="PTHR42770">
    <property type="entry name" value="AMINO ACID TRANSPORTER-RELATED"/>
    <property type="match status" value="1"/>
</dbReference>
<organism evidence="7 8">
    <name type="scientific">Brevibacterium daeguense</name>
    <dbReference type="NCBI Taxonomy" id="909936"/>
    <lineage>
        <taxon>Bacteria</taxon>
        <taxon>Bacillati</taxon>
        <taxon>Actinomycetota</taxon>
        <taxon>Actinomycetes</taxon>
        <taxon>Micrococcales</taxon>
        <taxon>Brevibacteriaceae</taxon>
        <taxon>Brevibacterium</taxon>
    </lineage>
</organism>
<keyword evidence="3 6" id="KW-0812">Transmembrane</keyword>
<feature type="transmembrane region" description="Helical" evidence="6">
    <location>
        <begin position="196"/>
        <end position="216"/>
    </location>
</feature>
<evidence type="ECO:0000256" key="2">
    <source>
        <dbReference type="ARBA" id="ARBA00022475"/>
    </source>
</evidence>
<accession>A0ABP8EF67</accession>
<feature type="transmembrane region" description="Helical" evidence="6">
    <location>
        <begin position="421"/>
        <end position="441"/>
    </location>
</feature>
<name>A0ABP8EF67_9MICO</name>
<feature type="transmembrane region" description="Helical" evidence="6">
    <location>
        <begin position="333"/>
        <end position="353"/>
    </location>
</feature>
<evidence type="ECO:0000256" key="3">
    <source>
        <dbReference type="ARBA" id="ARBA00022692"/>
    </source>
</evidence>
<proteinExistence type="predicted"/>
<gene>
    <name evidence="7" type="ORF">GCM10022261_01530</name>
</gene>
<feature type="transmembrane region" description="Helical" evidence="6">
    <location>
        <begin position="12"/>
        <end position="36"/>
    </location>
</feature>
<dbReference type="EMBL" id="BAABAZ010000003">
    <property type="protein sequence ID" value="GAA4282622.1"/>
    <property type="molecule type" value="Genomic_DNA"/>
</dbReference>
<comment type="caution">
    <text evidence="7">The sequence shown here is derived from an EMBL/GenBank/DDBJ whole genome shotgun (WGS) entry which is preliminary data.</text>
</comment>
<keyword evidence="2" id="KW-1003">Cell membrane</keyword>
<evidence type="ECO:0000313" key="8">
    <source>
        <dbReference type="Proteomes" id="UP001501586"/>
    </source>
</evidence>
<feature type="transmembrane region" description="Helical" evidence="6">
    <location>
        <begin position="42"/>
        <end position="65"/>
    </location>
</feature>
<feature type="transmembrane region" description="Helical" evidence="6">
    <location>
        <begin position="447"/>
        <end position="468"/>
    </location>
</feature>
<evidence type="ECO:0000313" key="7">
    <source>
        <dbReference type="EMBL" id="GAA4282622.1"/>
    </source>
</evidence>
<evidence type="ECO:0000256" key="6">
    <source>
        <dbReference type="SAM" id="Phobius"/>
    </source>
</evidence>
<feature type="transmembrane region" description="Helical" evidence="6">
    <location>
        <begin position="91"/>
        <end position="114"/>
    </location>
</feature>
<dbReference type="Proteomes" id="UP001501586">
    <property type="component" value="Unassembled WGS sequence"/>
</dbReference>
<evidence type="ECO:0000256" key="4">
    <source>
        <dbReference type="ARBA" id="ARBA00022989"/>
    </source>
</evidence>
<dbReference type="InterPro" id="IPR002293">
    <property type="entry name" value="AA/rel_permease1"/>
</dbReference>
<feature type="transmembrane region" description="Helical" evidence="6">
    <location>
        <begin position="268"/>
        <end position="297"/>
    </location>
</feature>
<dbReference type="InterPro" id="IPR050367">
    <property type="entry name" value="APC_superfamily"/>
</dbReference>
<evidence type="ECO:0000256" key="5">
    <source>
        <dbReference type="ARBA" id="ARBA00023136"/>
    </source>
</evidence>
<comment type="subcellular location">
    <subcellularLocation>
        <location evidence="1">Cell membrane</location>
        <topology evidence="1">Multi-pass membrane protein</topology>
    </subcellularLocation>
</comment>
<dbReference type="PIRSF" id="PIRSF006060">
    <property type="entry name" value="AA_transporter"/>
    <property type="match status" value="1"/>
</dbReference>
<feature type="transmembrane region" description="Helical" evidence="6">
    <location>
        <begin position="126"/>
        <end position="144"/>
    </location>
</feature>
<dbReference type="RefSeq" id="WP_236865729.1">
    <property type="nucleotide sequence ID" value="NZ_BAABAZ010000003.1"/>
</dbReference>
<evidence type="ECO:0000256" key="1">
    <source>
        <dbReference type="ARBA" id="ARBA00004651"/>
    </source>
</evidence>
<keyword evidence="4 6" id="KW-1133">Transmembrane helix</keyword>
<keyword evidence="5 6" id="KW-0472">Membrane</keyword>
<sequence>MNTALKRDLGVTGIVFMVIAAAAPITVVAANFPIILMESGSVGAPLLILAATVILLLFSAGYTWMTPHVPDAGAFYSYVDRGLGRRAGRGTAAIALMSYVLLTVSMTCYLGVQAGNLLELVTGVQLPWWLVSGIMLLIVGLLGCRRIDLSAKVLGIILVLEVVAVVAIDVGVLLSGRELTAAPFNPAEALSGAPGLGLLFAFLGFFGFEATAVFRNEARDPERTVPRATYIAVTSVGVLYILSSWLVIAGIGEDQAVAAAGENPDSIVIALAGSVVAPIFADVVQVLVVTSMFACMLSFHNIVTRYLFTLGQRGVLPAGLAEVHPEHLAPSRASLWTSAVTTGVVVVSALAQLDPVTQIYTWYSGAGAVGVILMMALTSVAVLVYGSDRRSRGVRVMDAWSAAEARVASPHAVPLSAGVRWATILGAAGLSVVLAISLWNFPLMVGGMTAAVVCGAVLVCVFVLGVLAPDRAAQRGPELAAAGVERDA</sequence>